<feature type="transmembrane region" description="Helical" evidence="1">
    <location>
        <begin position="51"/>
        <end position="71"/>
    </location>
</feature>
<dbReference type="RefSeq" id="WP_307254713.1">
    <property type="nucleotide sequence ID" value="NZ_JAUSUV010000017.1"/>
</dbReference>
<protein>
    <submittedName>
        <fullName evidence="2">Uncharacterized protein</fullName>
    </submittedName>
</protein>
<dbReference type="EMBL" id="JAUSUV010000017">
    <property type="protein sequence ID" value="MDQ0418777.1"/>
    <property type="molecule type" value="Genomic_DNA"/>
</dbReference>
<keyword evidence="1" id="KW-0812">Transmembrane</keyword>
<proteinExistence type="predicted"/>
<name>A0AAJ1TKX4_9BACL</name>
<dbReference type="Proteomes" id="UP001238450">
    <property type="component" value="Unassembled WGS sequence"/>
</dbReference>
<gene>
    <name evidence="2" type="ORF">J2Z48_002981</name>
</gene>
<keyword evidence="1" id="KW-1133">Transmembrane helix</keyword>
<organism evidence="2 3">
    <name type="scientific">Croceifilum oryzae</name>
    <dbReference type="NCBI Taxonomy" id="1553429"/>
    <lineage>
        <taxon>Bacteria</taxon>
        <taxon>Bacillati</taxon>
        <taxon>Bacillota</taxon>
        <taxon>Bacilli</taxon>
        <taxon>Bacillales</taxon>
        <taxon>Thermoactinomycetaceae</taxon>
        <taxon>Croceifilum</taxon>
    </lineage>
</organism>
<evidence type="ECO:0000313" key="2">
    <source>
        <dbReference type="EMBL" id="MDQ0418777.1"/>
    </source>
</evidence>
<keyword evidence="1" id="KW-0472">Membrane</keyword>
<keyword evidence="3" id="KW-1185">Reference proteome</keyword>
<dbReference type="AlphaFoldDB" id="A0AAJ1TKX4"/>
<feature type="transmembrane region" description="Helical" evidence="1">
    <location>
        <begin position="83"/>
        <end position="106"/>
    </location>
</feature>
<sequence>MSKKDLALIPIAILAPFLVLAASWYSTSYIYQIFHFLKWNIPFHYFEFKTFSIPGVIVCAAAMIVMYYLVVVVRRSRIKLQQVTTVIVTVLFLIPWLASFLINYTFNNSLYKVYHNHQPTNKVLLDIRKDQYFVGTYDKGVLLPCFSFEETEGTSIGGISNKEVLKPYEGNEEKCTN</sequence>
<feature type="transmembrane region" description="Helical" evidence="1">
    <location>
        <begin position="7"/>
        <end position="31"/>
    </location>
</feature>
<accession>A0AAJ1TKX4</accession>
<evidence type="ECO:0000256" key="1">
    <source>
        <dbReference type="SAM" id="Phobius"/>
    </source>
</evidence>
<comment type="caution">
    <text evidence="2">The sequence shown here is derived from an EMBL/GenBank/DDBJ whole genome shotgun (WGS) entry which is preliminary data.</text>
</comment>
<reference evidence="2 3" key="1">
    <citation type="submission" date="2023-07" db="EMBL/GenBank/DDBJ databases">
        <title>Genomic Encyclopedia of Type Strains, Phase IV (KMG-IV): sequencing the most valuable type-strain genomes for metagenomic binning, comparative biology and taxonomic classification.</title>
        <authorList>
            <person name="Goeker M."/>
        </authorList>
    </citation>
    <scope>NUCLEOTIDE SEQUENCE [LARGE SCALE GENOMIC DNA]</scope>
    <source>
        <strain evidence="2 3">DSM 46876</strain>
    </source>
</reference>
<evidence type="ECO:0000313" key="3">
    <source>
        <dbReference type="Proteomes" id="UP001238450"/>
    </source>
</evidence>